<dbReference type="Proteomes" id="UP000550895">
    <property type="component" value="Unassembled WGS sequence"/>
</dbReference>
<feature type="region of interest" description="Disordered" evidence="1">
    <location>
        <begin position="28"/>
        <end position="65"/>
    </location>
</feature>
<evidence type="ECO:0000313" key="3">
    <source>
        <dbReference type="Proteomes" id="UP000550895"/>
    </source>
</evidence>
<organism evidence="2 3">
    <name type="scientific">Rhizobium rosettiformans</name>
    <dbReference type="NCBI Taxonomy" id="1368430"/>
    <lineage>
        <taxon>Bacteria</taxon>
        <taxon>Pseudomonadati</taxon>
        <taxon>Pseudomonadota</taxon>
        <taxon>Alphaproteobacteria</taxon>
        <taxon>Hyphomicrobiales</taxon>
        <taxon>Rhizobiaceae</taxon>
        <taxon>Rhizobium/Agrobacterium group</taxon>
        <taxon>Rhizobium</taxon>
    </lineage>
</organism>
<evidence type="ECO:0000256" key="1">
    <source>
        <dbReference type="SAM" id="MobiDB-lite"/>
    </source>
</evidence>
<accession>A0A7W8HLL3</accession>
<dbReference type="AlphaFoldDB" id="A0A7W8HLL3"/>
<reference evidence="2 3" key="1">
    <citation type="submission" date="2020-08" db="EMBL/GenBank/DDBJ databases">
        <title>Genomic Encyclopedia of Type Strains, Phase IV (KMG-IV): sequencing the most valuable type-strain genomes for metagenomic binning, comparative biology and taxonomic classification.</title>
        <authorList>
            <person name="Goeker M."/>
        </authorList>
    </citation>
    <scope>NUCLEOTIDE SEQUENCE [LARGE SCALE GENOMIC DNA]</scope>
    <source>
        <strain evidence="2 3">DSM 26376</strain>
    </source>
</reference>
<dbReference type="EMBL" id="JACHGA010000001">
    <property type="protein sequence ID" value="MBB5274248.1"/>
    <property type="molecule type" value="Genomic_DNA"/>
</dbReference>
<proteinExistence type="predicted"/>
<gene>
    <name evidence="2" type="ORF">HNR26_000286</name>
</gene>
<name>A0A7W8HLL3_9HYPH</name>
<comment type="caution">
    <text evidence="2">The sequence shown here is derived from an EMBL/GenBank/DDBJ whole genome shotgun (WGS) entry which is preliminary data.</text>
</comment>
<evidence type="ECO:0000313" key="2">
    <source>
        <dbReference type="EMBL" id="MBB5274248.1"/>
    </source>
</evidence>
<sequence length="65" mass="7044">MTRAREGAALEETGMLLGDLLRRALRKRLARRPEQGGSAENDLPSVERDHTGRGDAASGQAISDR</sequence>
<protein>
    <submittedName>
        <fullName evidence="2">Uncharacterized protein</fullName>
    </submittedName>
</protein>
<keyword evidence="3" id="KW-1185">Reference proteome</keyword>